<dbReference type="EMBL" id="CP036316">
    <property type="protein sequence ID" value="QDT64093.1"/>
    <property type="molecule type" value="Genomic_DNA"/>
</dbReference>
<dbReference type="Proteomes" id="UP000319976">
    <property type="component" value="Chromosome"/>
</dbReference>
<protein>
    <submittedName>
        <fullName evidence="2">Uncharacterized protein</fullName>
    </submittedName>
</protein>
<feature type="transmembrane region" description="Helical" evidence="1">
    <location>
        <begin position="31"/>
        <end position="51"/>
    </location>
</feature>
<accession>A0A517T6U6</accession>
<keyword evidence="3" id="KW-1185">Reference proteome</keyword>
<keyword evidence="1" id="KW-0472">Membrane</keyword>
<dbReference type="AlphaFoldDB" id="A0A517T6U6"/>
<reference evidence="2 3" key="1">
    <citation type="submission" date="2019-02" db="EMBL/GenBank/DDBJ databases">
        <title>Deep-cultivation of Planctomycetes and their phenomic and genomic characterization uncovers novel biology.</title>
        <authorList>
            <person name="Wiegand S."/>
            <person name="Jogler M."/>
            <person name="Boedeker C."/>
            <person name="Pinto D."/>
            <person name="Vollmers J."/>
            <person name="Rivas-Marin E."/>
            <person name="Kohn T."/>
            <person name="Peeters S.H."/>
            <person name="Heuer A."/>
            <person name="Rast P."/>
            <person name="Oberbeckmann S."/>
            <person name="Bunk B."/>
            <person name="Jeske O."/>
            <person name="Meyerdierks A."/>
            <person name="Storesund J.E."/>
            <person name="Kallscheuer N."/>
            <person name="Luecker S."/>
            <person name="Lage O.M."/>
            <person name="Pohl T."/>
            <person name="Merkel B.J."/>
            <person name="Hornburger P."/>
            <person name="Mueller R.-W."/>
            <person name="Bruemmer F."/>
            <person name="Labrenz M."/>
            <person name="Spormann A.M."/>
            <person name="Op den Camp H."/>
            <person name="Overmann J."/>
            <person name="Amann R."/>
            <person name="Jetten M.S.M."/>
            <person name="Mascher T."/>
            <person name="Medema M.H."/>
            <person name="Devos D.P."/>
            <person name="Kaster A.-K."/>
            <person name="Ovreas L."/>
            <person name="Rohde M."/>
            <person name="Galperin M.Y."/>
            <person name="Jogler C."/>
        </authorList>
    </citation>
    <scope>NUCLEOTIDE SEQUENCE [LARGE SCALE GENOMIC DNA]</scope>
    <source>
        <strain evidence="2 3">V22</strain>
    </source>
</reference>
<organism evidence="2 3">
    <name type="scientific">Calycomorphotria hydatis</name>
    <dbReference type="NCBI Taxonomy" id="2528027"/>
    <lineage>
        <taxon>Bacteria</taxon>
        <taxon>Pseudomonadati</taxon>
        <taxon>Planctomycetota</taxon>
        <taxon>Planctomycetia</taxon>
        <taxon>Planctomycetales</taxon>
        <taxon>Planctomycetaceae</taxon>
        <taxon>Calycomorphotria</taxon>
    </lineage>
</organism>
<keyword evidence="1" id="KW-0812">Transmembrane</keyword>
<proteinExistence type="predicted"/>
<keyword evidence="1" id="KW-1133">Transmembrane helix</keyword>
<dbReference type="KEGG" id="chya:V22_13240"/>
<gene>
    <name evidence="2" type="ORF">V22_13240</name>
</gene>
<evidence type="ECO:0000256" key="1">
    <source>
        <dbReference type="SAM" id="Phobius"/>
    </source>
</evidence>
<sequence length="89" mass="10392">MQQYWFVLSLTFGLLMSLIALWLFPSLTIRIGFTSVVGAVYLIALRQQVWVNRIVKEERKSVMHQLSSRGRQSYILRIPASRKSFSNMK</sequence>
<evidence type="ECO:0000313" key="3">
    <source>
        <dbReference type="Proteomes" id="UP000319976"/>
    </source>
</evidence>
<evidence type="ECO:0000313" key="2">
    <source>
        <dbReference type="EMBL" id="QDT64093.1"/>
    </source>
</evidence>
<name>A0A517T6U6_9PLAN</name>
<feature type="transmembrane region" description="Helical" evidence="1">
    <location>
        <begin position="5"/>
        <end position="25"/>
    </location>
</feature>